<protein>
    <submittedName>
        <fullName evidence="3">Urease accessory protein UreD</fullName>
    </submittedName>
</protein>
<dbReference type="Pfam" id="PF01774">
    <property type="entry name" value="UreD"/>
    <property type="match status" value="1"/>
</dbReference>
<comment type="caution">
    <text evidence="3">The sequence shown here is derived from an EMBL/GenBank/DDBJ whole genome shotgun (WGS) entry which is preliminary data.</text>
</comment>
<dbReference type="PANTHER" id="PTHR33643:SF1">
    <property type="entry name" value="UREASE ACCESSORY PROTEIN D"/>
    <property type="match status" value="1"/>
</dbReference>
<organism evidence="3 4">
    <name type="scientific">Methylophilus methylotrophus</name>
    <name type="common">Bacterium W3A1</name>
    <dbReference type="NCBI Taxonomy" id="17"/>
    <lineage>
        <taxon>Bacteria</taxon>
        <taxon>Pseudomonadati</taxon>
        <taxon>Pseudomonadota</taxon>
        <taxon>Betaproteobacteria</taxon>
        <taxon>Nitrosomonadales</taxon>
        <taxon>Methylophilaceae</taxon>
        <taxon>Methylophilus</taxon>
    </lineage>
</organism>
<evidence type="ECO:0000256" key="1">
    <source>
        <dbReference type="ARBA" id="ARBA00007177"/>
    </source>
</evidence>
<dbReference type="PANTHER" id="PTHR33643">
    <property type="entry name" value="UREASE ACCESSORY PROTEIN D"/>
    <property type="match status" value="1"/>
</dbReference>
<dbReference type="EMBL" id="SSGG01000052">
    <property type="protein sequence ID" value="TXI37528.1"/>
    <property type="molecule type" value="Genomic_DNA"/>
</dbReference>
<feature type="non-terminal residue" evidence="3">
    <location>
        <position position="271"/>
    </location>
</feature>
<dbReference type="GO" id="GO:0016151">
    <property type="term" value="F:nickel cation binding"/>
    <property type="evidence" value="ECO:0007669"/>
    <property type="project" value="InterPro"/>
</dbReference>
<evidence type="ECO:0000256" key="2">
    <source>
        <dbReference type="ARBA" id="ARBA00023186"/>
    </source>
</evidence>
<dbReference type="HAMAP" id="MF_01384">
    <property type="entry name" value="UreD"/>
    <property type="match status" value="1"/>
</dbReference>
<keyword evidence="2" id="KW-0143">Chaperone</keyword>
<evidence type="ECO:0000313" key="3">
    <source>
        <dbReference type="EMBL" id="TXI37528.1"/>
    </source>
</evidence>
<gene>
    <name evidence="3" type="ORF">E6Q51_03080</name>
</gene>
<name>A0A5C7WLH2_METME</name>
<dbReference type="AlphaFoldDB" id="A0A5C7WLH2"/>
<reference evidence="3 4" key="1">
    <citation type="submission" date="2018-09" db="EMBL/GenBank/DDBJ databases">
        <title>Metagenome Assembled Genomes from an Advanced Water Purification Facility.</title>
        <authorList>
            <person name="Stamps B.W."/>
            <person name="Spear J.R."/>
        </authorList>
    </citation>
    <scope>NUCLEOTIDE SEQUENCE [LARGE SCALE GENOMIC DNA]</scope>
    <source>
        <strain evidence="3">Bin_42_2</strain>
    </source>
</reference>
<comment type="similarity">
    <text evidence="1">Belongs to the UreD family.</text>
</comment>
<dbReference type="Proteomes" id="UP000321374">
    <property type="component" value="Unassembled WGS sequence"/>
</dbReference>
<accession>A0A5C7WLH2</accession>
<evidence type="ECO:0000313" key="4">
    <source>
        <dbReference type="Proteomes" id="UP000321374"/>
    </source>
</evidence>
<proteinExistence type="inferred from homology"/>
<sequence length="271" mass="29730">MASMRWSRKLPGRFFLRANHLQVVQPIVDEIGYGEALPLSLMKLSSAGGNQVRLVFVSPGPGKRTYINEQFVTYPFHVCRAYYKPNDPPSMATLCLQSTSGGIFESDRTSVSIVLEENSQARVTTAAATVVHRMEKDIAQQKVFIEAGPGSFCEYAPGPLIMFPMANLRSSLELKVDPSATVIFCDSFIAHNPNDNGETFTSLRTDVCVRNLQGEVLVRDRAFVTGETYENKTLGITGKYKAQATLMVIAQQVSADDLVTQLRAGLVAIGE</sequence>
<dbReference type="InterPro" id="IPR002669">
    <property type="entry name" value="UreD"/>
</dbReference>